<dbReference type="PANTHER" id="PTHR34580:SF3">
    <property type="entry name" value="PROTEIN PAFB"/>
    <property type="match status" value="1"/>
</dbReference>
<comment type="caution">
    <text evidence="3">The sequence shown here is derived from an EMBL/GenBank/DDBJ whole genome shotgun (WGS) entry which is preliminary data.</text>
</comment>
<evidence type="ECO:0000313" key="4">
    <source>
        <dbReference type="Proteomes" id="UP001596303"/>
    </source>
</evidence>
<dbReference type="PROSITE" id="PS52050">
    <property type="entry name" value="WYL"/>
    <property type="match status" value="1"/>
</dbReference>
<dbReference type="RefSeq" id="WP_377378989.1">
    <property type="nucleotide sequence ID" value="NZ_JBHSSW010000012.1"/>
</dbReference>
<evidence type="ECO:0000259" key="2">
    <source>
        <dbReference type="Pfam" id="PF13280"/>
    </source>
</evidence>
<proteinExistence type="predicted"/>
<dbReference type="InterPro" id="IPR036390">
    <property type="entry name" value="WH_DNA-bd_sf"/>
</dbReference>
<evidence type="ECO:0000259" key="1">
    <source>
        <dbReference type="Pfam" id="PF08279"/>
    </source>
</evidence>
<dbReference type="InterPro" id="IPR036388">
    <property type="entry name" value="WH-like_DNA-bd_sf"/>
</dbReference>
<evidence type="ECO:0000313" key="3">
    <source>
        <dbReference type="EMBL" id="MFC6198622.1"/>
    </source>
</evidence>
<organism evidence="3 4">
    <name type="scientific">Ponticaulis profundi</name>
    <dbReference type="NCBI Taxonomy" id="2665222"/>
    <lineage>
        <taxon>Bacteria</taxon>
        <taxon>Pseudomonadati</taxon>
        <taxon>Pseudomonadota</taxon>
        <taxon>Alphaproteobacteria</taxon>
        <taxon>Hyphomonadales</taxon>
        <taxon>Hyphomonadaceae</taxon>
        <taxon>Ponticaulis</taxon>
    </lineage>
</organism>
<dbReference type="InterPro" id="IPR013196">
    <property type="entry name" value="HTH_11"/>
</dbReference>
<dbReference type="Gene3D" id="1.10.10.10">
    <property type="entry name" value="Winged helix-like DNA-binding domain superfamily/Winged helix DNA-binding domain"/>
    <property type="match status" value="1"/>
</dbReference>
<feature type="domain" description="Helix-turn-helix type 11" evidence="1">
    <location>
        <begin position="6"/>
        <end position="59"/>
    </location>
</feature>
<dbReference type="SUPFAM" id="SSF46785">
    <property type="entry name" value="Winged helix' DNA-binding domain"/>
    <property type="match status" value="1"/>
</dbReference>
<dbReference type="PANTHER" id="PTHR34580">
    <property type="match status" value="1"/>
</dbReference>
<dbReference type="InterPro" id="IPR051534">
    <property type="entry name" value="CBASS_pafABC_assoc_protein"/>
</dbReference>
<gene>
    <name evidence="3" type="ORF">ACFQDM_11045</name>
</gene>
<dbReference type="EMBL" id="JBHSSW010000012">
    <property type="protein sequence ID" value="MFC6198622.1"/>
    <property type="molecule type" value="Genomic_DNA"/>
</dbReference>
<dbReference type="Pfam" id="PF08279">
    <property type="entry name" value="HTH_11"/>
    <property type="match status" value="1"/>
</dbReference>
<sequence>MRRTERLFQIIQILRRNRRPVTARTLSDELETSVRTIYRDMAELLAQGVPIRGEAGTGYVLEPGFDMPPLMLTEDELEAAVLGARWVAARGDQTLARAALDLIAKLTTSVPLELQPIIVDAGLEPISFRNRLRDSADMSVVRQAIRTQSKLQLDYCDETQNVTQRTIWPFLIAYAEEVRLICAWCELRNDFRSFRTDRVRDVSLSSDRFRPRVLQLRRQWEAQRRACRAGEG</sequence>
<dbReference type="InterPro" id="IPR026881">
    <property type="entry name" value="WYL_dom"/>
</dbReference>
<reference evidence="4" key="1">
    <citation type="journal article" date="2019" name="Int. J. Syst. Evol. Microbiol.">
        <title>The Global Catalogue of Microorganisms (GCM) 10K type strain sequencing project: providing services to taxonomists for standard genome sequencing and annotation.</title>
        <authorList>
            <consortium name="The Broad Institute Genomics Platform"/>
            <consortium name="The Broad Institute Genome Sequencing Center for Infectious Disease"/>
            <person name="Wu L."/>
            <person name="Ma J."/>
        </authorList>
    </citation>
    <scope>NUCLEOTIDE SEQUENCE [LARGE SCALE GENOMIC DNA]</scope>
    <source>
        <strain evidence="4">CGMCC-1.15741</strain>
    </source>
</reference>
<protein>
    <submittedName>
        <fullName evidence="3">Helix-turn-helix transcriptional regulator</fullName>
    </submittedName>
</protein>
<keyword evidence="4" id="KW-1185">Reference proteome</keyword>
<name>A0ABW1SBH7_9PROT</name>
<feature type="domain" description="WYL" evidence="2">
    <location>
        <begin position="139"/>
        <end position="203"/>
    </location>
</feature>
<dbReference type="Pfam" id="PF13280">
    <property type="entry name" value="WYL"/>
    <property type="match status" value="1"/>
</dbReference>
<accession>A0ABW1SBH7</accession>
<dbReference type="Proteomes" id="UP001596303">
    <property type="component" value="Unassembled WGS sequence"/>
</dbReference>